<gene>
    <name evidence="3" type="ORF">F0U60_02215</name>
</gene>
<dbReference type="PANTHER" id="PTHR10579">
    <property type="entry name" value="CALCIUM-ACTIVATED CHLORIDE CHANNEL REGULATOR"/>
    <property type="match status" value="1"/>
</dbReference>
<dbReference type="SMART" id="SM00327">
    <property type="entry name" value="VWA"/>
    <property type="match status" value="1"/>
</dbReference>
<reference evidence="3 4" key="1">
    <citation type="submission" date="2019-08" db="EMBL/GenBank/DDBJ databases">
        <title>Archangium and Cystobacter genomes.</title>
        <authorList>
            <person name="Chen I.-C.K."/>
            <person name="Wielgoss S."/>
        </authorList>
    </citation>
    <scope>NUCLEOTIDE SEQUENCE [LARGE SCALE GENOMIC DNA]</scope>
    <source>
        <strain evidence="3 4">Cbm 6</strain>
    </source>
</reference>
<evidence type="ECO:0000313" key="4">
    <source>
        <dbReference type="Proteomes" id="UP001611383"/>
    </source>
</evidence>
<evidence type="ECO:0000256" key="1">
    <source>
        <dbReference type="SAM" id="SignalP"/>
    </source>
</evidence>
<dbReference type="InterPro" id="IPR036465">
    <property type="entry name" value="vWFA_dom_sf"/>
</dbReference>
<dbReference type="PROSITE" id="PS50234">
    <property type="entry name" value="VWFA"/>
    <property type="match status" value="1"/>
</dbReference>
<feature type="chain" id="PRO_5045269488" evidence="1">
    <location>
        <begin position="18"/>
        <end position="467"/>
    </location>
</feature>
<dbReference type="Gene3D" id="3.40.50.410">
    <property type="entry name" value="von Willebrand factor, type A domain"/>
    <property type="match status" value="1"/>
</dbReference>
<dbReference type="EMBL" id="CP043494">
    <property type="protein sequence ID" value="WNG43037.1"/>
    <property type="molecule type" value="Genomic_DNA"/>
</dbReference>
<accession>A0ABY9WGW3</accession>
<feature type="signal peptide" evidence="1">
    <location>
        <begin position="1"/>
        <end position="17"/>
    </location>
</feature>
<dbReference type="Pfam" id="PF00092">
    <property type="entry name" value="VWA"/>
    <property type="match status" value="1"/>
</dbReference>
<dbReference type="InterPro" id="IPR002035">
    <property type="entry name" value="VWF_A"/>
</dbReference>
<name>A0ABY9WGW3_9BACT</name>
<feature type="domain" description="VWFA" evidence="2">
    <location>
        <begin position="93"/>
        <end position="266"/>
    </location>
</feature>
<protein>
    <submittedName>
        <fullName evidence="3">VWA domain-containing protein</fullName>
    </submittedName>
</protein>
<dbReference type="InterPro" id="IPR051266">
    <property type="entry name" value="CLCR"/>
</dbReference>
<organism evidence="3 4">
    <name type="scientific">Archangium minus</name>
    <dbReference type="NCBI Taxonomy" id="83450"/>
    <lineage>
        <taxon>Bacteria</taxon>
        <taxon>Pseudomonadati</taxon>
        <taxon>Myxococcota</taxon>
        <taxon>Myxococcia</taxon>
        <taxon>Myxococcales</taxon>
        <taxon>Cystobacterineae</taxon>
        <taxon>Archangiaceae</taxon>
        <taxon>Archangium</taxon>
    </lineage>
</organism>
<keyword evidence="4" id="KW-1185">Reference proteome</keyword>
<dbReference type="SUPFAM" id="SSF53300">
    <property type="entry name" value="vWA-like"/>
    <property type="match status" value="1"/>
</dbReference>
<keyword evidence="1" id="KW-0732">Signal</keyword>
<sequence>MNRTHLLLATAALLALAAVGVGLPRQKDTSHTVARLDEAPTGLVLPPVTAKDGALTLEGKLSGAYLMAGPSEAFAALTVRADKRPMEKRMPVSLALAIDRSGSMQGQKLANAKLAAVTLIRSLREGDRLALVHYGTDVRVFPSQEVSEATRQEMLAFVDAIEDEGSTHISGGLEAAANELRPYVTDFRVSRILLLSDGEPTVGLTQEGDLRHLAATFQREGMTVSALGVGEDIKEQLMRGLAEQGGGFYGYIQDSEKLAEIFQRELEQAAGTLARGVELRLELSEGVTNAEAMGVSTRREGRTLVVPLYDLASGQEAQVVVKLTLSLQATEAARGVMGARLHYWDVEAERQVEVKLDLSAKVTEDEALVRANLDQEVRVYAVRALGAKEMQAAAEEMKRGNRERALGMLDNARRLFGSSAQALSGELADVEQTQAAYRNAQDETSVKREALQLHRKSLKTFGQNNAY</sequence>
<evidence type="ECO:0000259" key="2">
    <source>
        <dbReference type="PROSITE" id="PS50234"/>
    </source>
</evidence>
<proteinExistence type="predicted"/>
<dbReference type="PANTHER" id="PTHR10579:SF43">
    <property type="entry name" value="ZINC FINGER (C3HC4-TYPE RING FINGER) FAMILY PROTEIN"/>
    <property type="match status" value="1"/>
</dbReference>
<dbReference type="Proteomes" id="UP001611383">
    <property type="component" value="Chromosome"/>
</dbReference>
<evidence type="ECO:0000313" key="3">
    <source>
        <dbReference type="EMBL" id="WNG43037.1"/>
    </source>
</evidence>
<dbReference type="RefSeq" id="WP_395813411.1">
    <property type="nucleotide sequence ID" value="NZ_CP043494.1"/>
</dbReference>